<organism evidence="5 6">
    <name type="scientific">Rhodovastum atsumiense</name>
    <dbReference type="NCBI Taxonomy" id="504468"/>
    <lineage>
        <taxon>Bacteria</taxon>
        <taxon>Pseudomonadati</taxon>
        <taxon>Pseudomonadota</taxon>
        <taxon>Alphaproteobacteria</taxon>
        <taxon>Acetobacterales</taxon>
        <taxon>Acetobacteraceae</taxon>
        <taxon>Rhodovastum</taxon>
    </lineage>
</organism>
<dbReference type="Pfam" id="PF00990">
    <property type="entry name" value="GGDEF"/>
    <property type="match status" value="1"/>
</dbReference>
<dbReference type="PANTHER" id="PTHR44757">
    <property type="entry name" value="DIGUANYLATE CYCLASE DGCP"/>
    <property type="match status" value="1"/>
</dbReference>
<dbReference type="InterPro" id="IPR035919">
    <property type="entry name" value="EAL_sf"/>
</dbReference>
<evidence type="ECO:0000259" key="3">
    <source>
        <dbReference type="PROSITE" id="PS50883"/>
    </source>
</evidence>
<evidence type="ECO:0000259" key="4">
    <source>
        <dbReference type="PROSITE" id="PS50887"/>
    </source>
</evidence>
<keyword evidence="1" id="KW-0472">Membrane</keyword>
<dbReference type="PROSITE" id="PS50883">
    <property type="entry name" value="EAL"/>
    <property type="match status" value="1"/>
</dbReference>
<keyword evidence="6" id="KW-1185">Reference proteome</keyword>
<name>A0A5M6J2M1_9PROT</name>
<evidence type="ECO:0000313" key="5">
    <source>
        <dbReference type="EMBL" id="KAA5613865.1"/>
    </source>
</evidence>
<accession>A0A5M6J2M1</accession>
<dbReference type="InterPro" id="IPR029787">
    <property type="entry name" value="Nucleotide_cyclase"/>
</dbReference>
<dbReference type="PANTHER" id="PTHR44757:SF2">
    <property type="entry name" value="BIOFILM ARCHITECTURE MAINTENANCE PROTEIN MBAA"/>
    <property type="match status" value="1"/>
</dbReference>
<dbReference type="PROSITE" id="PS50887">
    <property type="entry name" value="GGDEF"/>
    <property type="match status" value="1"/>
</dbReference>
<feature type="transmembrane region" description="Helical" evidence="1">
    <location>
        <begin position="30"/>
        <end position="50"/>
    </location>
</feature>
<reference evidence="5 6" key="1">
    <citation type="submission" date="2019-09" db="EMBL/GenBank/DDBJ databases">
        <title>Genome sequence of Rhodovastum atsumiense, a diverse member of the Acetobacteraceae family of non-sulfur purple photosynthetic bacteria.</title>
        <authorList>
            <person name="Meyer T."/>
            <person name="Kyndt J."/>
        </authorList>
    </citation>
    <scope>NUCLEOTIDE SEQUENCE [LARGE SCALE GENOMIC DNA]</scope>
    <source>
        <strain evidence="5 6">DSM 21279</strain>
    </source>
</reference>
<dbReference type="CDD" id="cd01949">
    <property type="entry name" value="GGDEF"/>
    <property type="match status" value="1"/>
</dbReference>
<dbReference type="CDD" id="cd01948">
    <property type="entry name" value="EAL"/>
    <property type="match status" value="1"/>
</dbReference>
<dbReference type="GO" id="GO:0003824">
    <property type="term" value="F:catalytic activity"/>
    <property type="evidence" value="ECO:0007669"/>
    <property type="project" value="UniProtKB-ARBA"/>
</dbReference>
<dbReference type="EMBL" id="VWPK01000004">
    <property type="protein sequence ID" value="KAA5613865.1"/>
    <property type="molecule type" value="Genomic_DNA"/>
</dbReference>
<dbReference type="InterPro" id="IPR043128">
    <property type="entry name" value="Rev_trsase/Diguanyl_cyclase"/>
</dbReference>
<dbReference type="SMART" id="SM00267">
    <property type="entry name" value="GGDEF"/>
    <property type="match status" value="1"/>
</dbReference>
<feature type="domain" description="EAL" evidence="3">
    <location>
        <begin position="367"/>
        <end position="617"/>
    </location>
</feature>
<evidence type="ECO:0000313" key="6">
    <source>
        <dbReference type="Proteomes" id="UP000325255"/>
    </source>
</evidence>
<dbReference type="InterPro" id="IPR000160">
    <property type="entry name" value="GGDEF_dom"/>
</dbReference>
<dbReference type="NCBIfam" id="TIGR00254">
    <property type="entry name" value="GGDEF"/>
    <property type="match status" value="1"/>
</dbReference>
<dbReference type="SUPFAM" id="SSF141868">
    <property type="entry name" value="EAL domain-like"/>
    <property type="match status" value="1"/>
</dbReference>
<keyword evidence="1" id="KW-0812">Transmembrane</keyword>
<evidence type="ECO:0000256" key="1">
    <source>
        <dbReference type="SAM" id="Phobius"/>
    </source>
</evidence>
<dbReference type="SUPFAM" id="SSF55073">
    <property type="entry name" value="Nucleotide cyclase"/>
    <property type="match status" value="1"/>
</dbReference>
<dbReference type="Gene3D" id="3.20.20.450">
    <property type="entry name" value="EAL domain"/>
    <property type="match status" value="1"/>
</dbReference>
<feature type="chain" id="PRO_5024276038" evidence="2">
    <location>
        <begin position="21"/>
        <end position="621"/>
    </location>
</feature>
<keyword evidence="1" id="KW-1133">Transmembrane helix</keyword>
<dbReference type="Proteomes" id="UP000325255">
    <property type="component" value="Unassembled WGS sequence"/>
</dbReference>
<feature type="signal peptide" evidence="2">
    <location>
        <begin position="1"/>
        <end position="20"/>
    </location>
</feature>
<dbReference type="Gene3D" id="3.30.70.270">
    <property type="match status" value="1"/>
</dbReference>
<proteinExistence type="predicted"/>
<protein>
    <submittedName>
        <fullName evidence="5">EAL domain-containing protein</fullName>
    </submittedName>
</protein>
<dbReference type="InterPro" id="IPR052155">
    <property type="entry name" value="Biofilm_reg_signaling"/>
</dbReference>
<dbReference type="Pfam" id="PF00563">
    <property type="entry name" value="EAL"/>
    <property type="match status" value="1"/>
</dbReference>
<sequence length="621" mass="66670">MAVRCLALVRSFAGSAPPLADRTVTRTVTILAGLAATAFALAPPISAFFANYSDLHGALRTSARLHAAEVAILAHQNPAFWHFDGARVSAAIPADEDEAEPAQERRRVYDRTGRLVLESVPSEDLAWPVLSRRARIMDGRTWLGEAEVSRSFRTPLLETLLLGAGSALAGTLLFIVLRVIPLRLLNQALARASYLAAHDLLTGLPNRGLFADRLEQALALARREGGKVAVLCLDLDRFKEVNDTLGHAAGDQLLRTVTARLRACLRESDTLARLGGDEFAVIQPRARQPDDAQRLSHRLIAALEDPINLNGQQASVGVSIGIAFGGGESEPGQMLKNADVALYQAKEAGRGGFCFFAPEMNARLMERRAMELDLRSAMANGELFLHYQPQVDVRTGAVIGAEALLRWNRPGYGPIPPTHFIALAEEIGMVGPIGAWVLQEACRVAATWPDPIGVAVNVSPVQFRQPGFHATLEAALRASGLAPSRLELEITEGVLLHNTDATLAGLNRIRALGVRIAMDDFGTGHSSLGYLQKFRFDKLKIDRSFVETLDGDANAAAIVRAVVGLSEALGLTANAEGVETAAQVALLRAEGCTEVQGYLFGRPMPAEAFGQLLRAGGTVPR</sequence>
<feature type="domain" description="GGDEF" evidence="4">
    <location>
        <begin position="226"/>
        <end position="358"/>
    </location>
</feature>
<dbReference type="AlphaFoldDB" id="A0A5M6J2M1"/>
<comment type="caution">
    <text evidence="5">The sequence shown here is derived from an EMBL/GenBank/DDBJ whole genome shotgun (WGS) entry which is preliminary data.</text>
</comment>
<feature type="transmembrane region" description="Helical" evidence="1">
    <location>
        <begin position="160"/>
        <end position="180"/>
    </location>
</feature>
<dbReference type="InterPro" id="IPR001633">
    <property type="entry name" value="EAL_dom"/>
</dbReference>
<gene>
    <name evidence="5" type="ORF">F1189_03575</name>
</gene>
<evidence type="ECO:0000256" key="2">
    <source>
        <dbReference type="SAM" id="SignalP"/>
    </source>
</evidence>
<dbReference type="SMART" id="SM00052">
    <property type="entry name" value="EAL"/>
    <property type="match status" value="1"/>
</dbReference>
<keyword evidence="2" id="KW-0732">Signal</keyword>
<dbReference type="FunFam" id="3.30.70.270:FF:000001">
    <property type="entry name" value="Diguanylate cyclase domain protein"/>
    <property type="match status" value="1"/>
</dbReference>